<keyword evidence="1" id="KW-0418">Kinase</keyword>
<dbReference type="Proteomes" id="UP001642464">
    <property type="component" value="Unassembled WGS sequence"/>
</dbReference>
<keyword evidence="2" id="KW-1185">Reference proteome</keyword>
<accession>A0ABP0N169</accession>
<feature type="non-terminal residue" evidence="1">
    <location>
        <position position="258"/>
    </location>
</feature>
<gene>
    <name evidence="1" type="ORF">SCF082_LOCUS30853</name>
</gene>
<dbReference type="EMBL" id="CAXAMM010025744">
    <property type="protein sequence ID" value="CAK9057496.1"/>
    <property type="molecule type" value="Genomic_DNA"/>
</dbReference>
<organism evidence="1 2">
    <name type="scientific">Durusdinium trenchii</name>
    <dbReference type="NCBI Taxonomy" id="1381693"/>
    <lineage>
        <taxon>Eukaryota</taxon>
        <taxon>Sar</taxon>
        <taxon>Alveolata</taxon>
        <taxon>Dinophyceae</taxon>
        <taxon>Suessiales</taxon>
        <taxon>Symbiodiniaceae</taxon>
        <taxon>Durusdinium</taxon>
    </lineage>
</organism>
<keyword evidence="1" id="KW-0808">Transferase</keyword>
<evidence type="ECO:0000313" key="2">
    <source>
        <dbReference type="Proteomes" id="UP001642464"/>
    </source>
</evidence>
<name>A0ABP0N169_9DINO</name>
<protein>
    <submittedName>
        <fullName evidence="1">Leucine-rich repeat serine/threonine-protein kinase 1</fullName>
    </submittedName>
</protein>
<dbReference type="GO" id="GO:0016301">
    <property type="term" value="F:kinase activity"/>
    <property type="evidence" value="ECO:0007669"/>
    <property type="project" value="UniProtKB-KW"/>
</dbReference>
<reference evidence="1 2" key="1">
    <citation type="submission" date="2024-02" db="EMBL/GenBank/DDBJ databases">
        <authorList>
            <person name="Chen Y."/>
            <person name="Shah S."/>
            <person name="Dougan E. K."/>
            <person name="Thang M."/>
            <person name="Chan C."/>
        </authorList>
    </citation>
    <scope>NUCLEOTIDE SEQUENCE [LARGE SCALE GENOMIC DNA]</scope>
</reference>
<proteinExistence type="predicted"/>
<evidence type="ECO:0000313" key="1">
    <source>
        <dbReference type="EMBL" id="CAK9057496.1"/>
    </source>
</evidence>
<sequence length="258" mass="28804">CRCLRAASSREVELARRHLGELGQRLGNDMSGKTLTPPEEAHCDLRVCTGDALVDDDTPATFAAAGLGKFVLTDDVNNDAELQLICEMLNSELGIMKRFNCRQALDVVSDQECVKQEIKLRWTFALDQLLDDTAKSFSTLAEVYELTKSKCQMDKKSTDEMLADCLGVPVHLTQSDMLGSLVVTQPQWLLDSLTRVICELYHLESRMSAMVDDLPTALRPDLQVEKRLTEMMLASAWRNEDELLVPSLLKPAGTDRLN</sequence>
<comment type="caution">
    <text evidence="1">The sequence shown here is derived from an EMBL/GenBank/DDBJ whole genome shotgun (WGS) entry which is preliminary data.</text>
</comment>
<feature type="non-terminal residue" evidence="1">
    <location>
        <position position="1"/>
    </location>
</feature>